<sequence length="121" mass="14183">MSSDNGIYCLQSKDGFRVAHLQAIDNLYWWRIYQCDCEINEDNEDWDTCSKCGAHIVNEQREKINPITLKNYFGDSKVFKTKEEVLLEANKIYEEILEGCCPIVEYGIQFIGGWEEKEFPK</sequence>
<organism evidence="1">
    <name type="scientific">viral metagenome</name>
    <dbReference type="NCBI Taxonomy" id="1070528"/>
    <lineage>
        <taxon>unclassified sequences</taxon>
        <taxon>metagenomes</taxon>
        <taxon>organismal metagenomes</taxon>
    </lineage>
</organism>
<dbReference type="EMBL" id="MT141602">
    <property type="protein sequence ID" value="QJA68266.1"/>
    <property type="molecule type" value="Genomic_DNA"/>
</dbReference>
<protein>
    <submittedName>
        <fullName evidence="1">Uncharacterized protein</fullName>
    </submittedName>
</protein>
<evidence type="ECO:0000313" key="2">
    <source>
        <dbReference type="EMBL" id="QJA96923.1"/>
    </source>
</evidence>
<accession>A0A6M3JEI8</accession>
<dbReference type="EMBL" id="MT143446">
    <property type="protein sequence ID" value="QJA96923.1"/>
    <property type="molecule type" value="Genomic_DNA"/>
</dbReference>
<dbReference type="AlphaFoldDB" id="A0A6M3JEI8"/>
<proteinExistence type="predicted"/>
<reference evidence="1" key="1">
    <citation type="submission" date="2020-03" db="EMBL/GenBank/DDBJ databases">
        <title>The deep terrestrial virosphere.</title>
        <authorList>
            <person name="Holmfeldt K."/>
            <person name="Nilsson E."/>
            <person name="Simone D."/>
            <person name="Lopez-Fernandez M."/>
            <person name="Wu X."/>
            <person name="de Brujin I."/>
            <person name="Lundin D."/>
            <person name="Andersson A."/>
            <person name="Bertilsson S."/>
            <person name="Dopson M."/>
        </authorList>
    </citation>
    <scope>NUCLEOTIDE SEQUENCE</scope>
    <source>
        <strain evidence="1">MM415A07379</strain>
        <strain evidence="2">MM415B07095</strain>
    </source>
</reference>
<gene>
    <name evidence="1" type="ORF">MM415A07379_0003</name>
    <name evidence="2" type="ORF">MM415B07095_0009</name>
</gene>
<name>A0A6M3JEI8_9ZZZZ</name>
<evidence type="ECO:0000313" key="1">
    <source>
        <dbReference type="EMBL" id="QJA68266.1"/>
    </source>
</evidence>